<evidence type="ECO:0000313" key="1">
    <source>
        <dbReference type="EMBL" id="MQT15066.1"/>
    </source>
</evidence>
<dbReference type="PANTHER" id="PTHR35566:SF1">
    <property type="entry name" value="TYPE VI SECRETION SYSTEM BASEPLATE COMPONENT TSSK1"/>
    <property type="match status" value="1"/>
</dbReference>
<dbReference type="InterPro" id="IPR010263">
    <property type="entry name" value="T6SS_TssK"/>
</dbReference>
<protein>
    <submittedName>
        <fullName evidence="1">Type VI secretion system baseplate subunit TssK</fullName>
    </submittedName>
</protein>
<proteinExistence type="predicted"/>
<sequence length="445" mass="48434">MSLTAKPLWLEGMFVRPQHFQQSDRWTEHALEGRTAGLSPYGWGLRSLEIDPDLLALGRLSIRSCRAVMPDGTVIDIPNDAPAPPARAFDPTTKQAVVMLALPARVHDSLEVAATGNRQRFLQAAVPARSTTQGSGEAAELAVGRLNLSLVLSTESLDDLVTLPIARIAEIEPAGAIKLAANHIPPCLAYGANERMRSIVLEVLSLLRSRAEALALRADPSRASGDSAGLVDLLMLGTVNSADTVFAHLAATQTLHPEVVYRELVRLAGALSPFDTTTRRAPELPTYRHEDLEPVMDSLLDALRRALAVVVERNVVPLPLQERGYGIHTATITDRTIMQGCRFVLAAIGSVPSETIRTQLPATLKIGPIEQIRDLVSVQLPGIPIRSLPVAPRELPYLHGAVYFELDQSSELWRSVARSAAFAFHVSGDYPDLHLEFWAIRTART</sequence>
<dbReference type="RefSeq" id="WP_153489326.1">
    <property type="nucleotide sequence ID" value="NZ_VWNA01000003.1"/>
</dbReference>
<comment type="caution">
    <text evidence="1">The sequence shown here is derived from an EMBL/GenBank/DDBJ whole genome shotgun (WGS) entry which is preliminary data.</text>
</comment>
<dbReference type="Pfam" id="PF05936">
    <property type="entry name" value="T6SS_VasE"/>
    <property type="match status" value="1"/>
</dbReference>
<reference evidence="1 2" key="1">
    <citation type="submission" date="2019-09" db="EMBL/GenBank/DDBJ databases">
        <title>Segnochrobactrum spirostomi gen. nov., sp. nov., isolated from the ciliate Spirostomum cf. yagiui and description of a novel family, Segnochrobactraceae fam. nov. within the order Rhizobiales of the class Alphaproteobacteria.</title>
        <authorList>
            <person name="Akter S."/>
            <person name="Shazib S.U.A."/>
            <person name="Shin M.K."/>
        </authorList>
    </citation>
    <scope>NUCLEOTIDE SEQUENCE [LARGE SCALE GENOMIC DNA]</scope>
    <source>
        <strain evidence="1 2">Sp-1</strain>
    </source>
</reference>
<organism evidence="1 2">
    <name type="scientific">Segnochrobactrum spirostomi</name>
    <dbReference type="NCBI Taxonomy" id="2608987"/>
    <lineage>
        <taxon>Bacteria</taxon>
        <taxon>Pseudomonadati</taxon>
        <taxon>Pseudomonadota</taxon>
        <taxon>Alphaproteobacteria</taxon>
        <taxon>Hyphomicrobiales</taxon>
        <taxon>Segnochrobactraceae</taxon>
        <taxon>Segnochrobactrum</taxon>
    </lineage>
</organism>
<evidence type="ECO:0000313" key="2">
    <source>
        <dbReference type="Proteomes" id="UP000332515"/>
    </source>
</evidence>
<gene>
    <name evidence="1" type="primary">tssK</name>
    <name evidence="1" type="ORF">F0357_20890</name>
</gene>
<dbReference type="Proteomes" id="UP000332515">
    <property type="component" value="Unassembled WGS sequence"/>
</dbReference>
<keyword evidence="2" id="KW-1185">Reference proteome</keyword>
<dbReference type="AlphaFoldDB" id="A0A6A7Y883"/>
<dbReference type="PANTHER" id="PTHR35566">
    <property type="entry name" value="BLR3599 PROTEIN"/>
    <property type="match status" value="1"/>
</dbReference>
<accession>A0A6A7Y883</accession>
<dbReference type="EMBL" id="VWNA01000003">
    <property type="protein sequence ID" value="MQT15066.1"/>
    <property type="molecule type" value="Genomic_DNA"/>
</dbReference>
<dbReference type="NCBIfam" id="TIGR03353">
    <property type="entry name" value="VI_chp_4"/>
    <property type="match status" value="1"/>
</dbReference>
<name>A0A6A7Y883_9HYPH</name>